<feature type="region of interest" description="Disordered" evidence="1">
    <location>
        <begin position="1"/>
        <end position="29"/>
    </location>
</feature>
<keyword evidence="2" id="KW-1133">Transmembrane helix</keyword>
<keyword evidence="2" id="KW-0472">Membrane</keyword>
<protein>
    <submittedName>
        <fullName evidence="3">Membrane protein</fullName>
    </submittedName>
</protein>
<name>A0A076F0J0_RHOOP</name>
<evidence type="ECO:0000256" key="1">
    <source>
        <dbReference type="SAM" id="MobiDB-lite"/>
    </source>
</evidence>
<organism evidence="3 4">
    <name type="scientific">Rhodococcus opacus</name>
    <name type="common">Nocardia opaca</name>
    <dbReference type="NCBI Taxonomy" id="37919"/>
    <lineage>
        <taxon>Bacteria</taxon>
        <taxon>Bacillati</taxon>
        <taxon>Actinomycetota</taxon>
        <taxon>Actinomycetes</taxon>
        <taxon>Mycobacteriales</taxon>
        <taxon>Nocardiaceae</taxon>
        <taxon>Rhodococcus</taxon>
    </lineage>
</organism>
<gene>
    <name evidence="3" type="ORF">EP51_44845</name>
</gene>
<sequence>MTDEKRPEPYVGNNSGDERAGEQKGTGGRSRHRWMMVACCIPMLLVAGALIATGTVGIGGLVFAVACLGMMAVMMFLMGGERH</sequence>
<proteinExistence type="predicted"/>
<evidence type="ECO:0000313" key="3">
    <source>
        <dbReference type="EMBL" id="AII11178.1"/>
    </source>
</evidence>
<feature type="transmembrane region" description="Helical" evidence="2">
    <location>
        <begin position="58"/>
        <end position="78"/>
    </location>
</feature>
<dbReference type="EMBL" id="CP008950">
    <property type="protein sequence ID" value="AII11178.1"/>
    <property type="molecule type" value="Genomic_DNA"/>
</dbReference>
<dbReference type="Proteomes" id="UP000028488">
    <property type="component" value="Plasmid pPDG3"/>
</dbReference>
<dbReference type="RefSeq" id="WP_128643849.1">
    <property type="nucleotide sequence ID" value="NZ_CP008950.1"/>
</dbReference>
<keyword evidence="3" id="KW-0614">Plasmid</keyword>
<accession>A0A076F0J0</accession>
<geneLocation type="plasmid" evidence="3 4">
    <name>pPDG3</name>
</geneLocation>
<reference evidence="3 4" key="1">
    <citation type="submission" date="2014-07" db="EMBL/GenBank/DDBJ databases">
        <title>Genome Sequence of Rhodococcus opacus Strain R7, a Biodegrader of Mono- and Polycyclic Aromatic Hydrocarbons.</title>
        <authorList>
            <person name="Di Gennaro P."/>
            <person name="Zampolli J."/>
            <person name="Presti I."/>
            <person name="Cappelletti M."/>
            <person name="D'Ursi P."/>
            <person name="Orro A."/>
            <person name="Mezzelani A."/>
            <person name="Milanesi L."/>
        </authorList>
    </citation>
    <scope>NUCLEOTIDE SEQUENCE [LARGE SCALE GENOMIC DNA]</scope>
    <source>
        <strain evidence="3 4">R7</strain>
        <plasmid evidence="3">pPDG3</plasmid>
    </source>
</reference>
<evidence type="ECO:0000256" key="2">
    <source>
        <dbReference type="SAM" id="Phobius"/>
    </source>
</evidence>
<feature type="transmembrane region" description="Helical" evidence="2">
    <location>
        <begin position="34"/>
        <end position="52"/>
    </location>
</feature>
<keyword evidence="2" id="KW-0812">Transmembrane</keyword>
<evidence type="ECO:0000313" key="4">
    <source>
        <dbReference type="Proteomes" id="UP000028488"/>
    </source>
</evidence>
<dbReference type="AlphaFoldDB" id="A0A076F0J0"/>